<reference evidence="7" key="1">
    <citation type="journal article" date="2013" name="Genome Announc.">
        <title>Draft Genome Sequence of Agarivorans albus Strain MKT 106T, an Agarolytic Marine Bacterium.</title>
        <authorList>
            <person name="Yasuike M."/>
            <person name="Nakamura Y."/>
            <person name="Kai W."/>
            <person name="Fujiwara A."/>
            <person name="Fukui Y."/>
            <person name="Satomi M."/>
            <person name="Sano M."/>
        </authorList>
    </citation>
    <scope>NUCLEOTIDE SEQUENCE [LARGE SCALE GENOMIC DNA]</scope>
</reference>
<name>R9PTT8_AGAAL</name>
<dbReference type="Gene3D" id="1.10.10.10">
    <property type="entry name" value="Winged helix-like DNA-binding domain superfamily/Winged helix DNA-binding domain"/>
    <property type="match status" value="1"/>
</dbReference>
<keyword evidence="4" id="KW-0238">DNA-binding</keyword>
<dbReference type="GO" id="GO:0003700">
    <property type="term" value="F:DNA-binding transcription factor activity"/>
    <property type="evidence" value="ECO:0007669"/>
    <property type="project" value="InterPro"/>
</dbReference>
<dbReference type="SUPFAM" id="SSF46785">
    <property type="entry name" value="Winged helix' DNA-binding domain"/>
    <property type="match status" value="1"/>
</dbReference>
<comment type="similarity">
    <text evidence="1">In the C-terminal section; belongs to the class-I pyridoxal-phosphate-dependent aminotransferase family.</text>
</comment>
<proteinExistence type="inferred from homology"/>
<dbReference type="Pfam" id="PF00392">
    <property type="entry name" value="GntR"/>
    <property type="match status" value="1"/>
</dbReference>
<accession>R9PTT8</accession>
<dbReference type="CDD" id="cd00609">
    <property type="entry name" value="AAT_like"/>
    <property type="match status" value="1"/>
</dbReference>
<keyword evidence="5" id="KW-0804">Transcription</keyword>
<dbReference type="PROSITE" id="PS50949">
    <property type="entry name" value="HTH_GNTR"/>
    <property type="match status" value="1"/>
</dbReference>
<dbReference type="STRING" id="1331007.AALB_3076"/>
<comment type="caution">
    <text evidence="7">The sequence shown here is derived from an EMBL/GenBank/DDBJ whole genome shotgun (WGS) entry which is preliminary data.</text>
</comment>
<dbReference type="EMBL" id="BARX01000022">
    <property type="protein sequence ID" value="GAD02996.1"/>
    <property type="molecule type" value="Genomic_DNA"/>
</dbReference>
<evidence type="ECO:0000256" key="1">
    <source>
        <dbReference type="ARBA" id="ARBA00005384"/>
    </source>
</evidence>
<organism evidence="7 8">
    <name type="scientific">Agarivorans albus MKT 106</name>
    <dbReference type="NCBI Taxonomy" id="1331007"/>
    <lineage>
        <taxon>Bacteria</taxon>
        <taxon>Pseudomonadati</taxon>
        <taxon>Pseudomonadota</taxon>
        <taxon>Gammaproteobacteria</taxon>
        <taxon>Alteromonadales</taxon>
        <taxon>Alteromonadaceae</taxon>
        <taxon>Agarivorans</taxon>
    </lineage>
</organism>
<dbReference type="GO" id="GO:0030170">
    <property type="term" value="F:pyridoxal phosphate binding"/>
    <property type="evidence" value="ECO:0007669"/>
    <property type="project" value="InterPro"/>
</dbReference>
<dbReference type="InterPro" id="IPR036390">
    <property type="entry name" value="WH_DNA-bd_sf"/>
</dbReference>
<dbReference type="InterPro" id="IPR004839">
    <property type="entry name" value="Aminotransferase_I/II_large"/>
</dbReference>
<evidence type="ECO:0000259" key="6">
    <source>
        <dbReference type="PROSITE" id="PS50949"/>
    </source>
</evidence>
<sequence>MKGQIAYQDKLPSHRTLASEIGSSAVTVRQAYQELENKALLSSGIGKGTFVSFNVNLSAGIKGRTQNELNLSLVAPLNGPLLKPLSVQLSALANADLSAYCDYEADAGNPEQLAVLHQWLKTQGIDCEQSQVIVCHGAQHALLVAVLACTQVGDRVAVESLCYPGILSVLRQTGRIPVPVALDEQGLVPNSLERLHEQQTIRALMLVASCQNPTGTVMPNQRREQLAKVVKRCAIQVIDDDIYGFLAAEEIKPFFHFAPQQSIYLTSLSKCVSPSLRLGLLVVPKSSRDDYINLVRTTVWLPSPLLMQLACQLITSGAVAKVTQWQKRQALARQNLAKTMLNELEFVNQHLAEHSAYHLWLYLPLGWTSQAFVEVMLGHHIHVSGEQHFRFEGKQRPAVRISLMATQSLSDLKHALGLIRDVLLRRI</sequence>
<keyword evidence="2" id="KW-0663">Pyridoxal phosphate</keyword>
<dbReference type="Proteomes" id="UP000014461">
    <property type="component" value="Unassembled WGS sequence"/>
</dbReference>
<gene>
    <name evidence="7" type="ORF">AALB_3076</name>
</gene>
<protein>
    <submittedName>
        <fullName evidence="7">Transcriptional regulator</fullName>
    </submittedName>
</protein>
<dbReference type="InterPro" id="IPR015421">
    <property type="entry name" value="PyrdxlP-dep_Trfase_major"/>
</dbReference>
<evidence type="ECO:0000313" key="7">
    <source>
        <dbReference type="EMBL" id="GAD02996.1"/>
    </source>
</evidence>
<keyword evidence="3" id="KW-0805">Transcription regulation</keyword>
<dbReference type="PANTHER" id="PTHR46577:SF1">
    <property type="entry name" value="HTH-TYPE TRANSCRIPTIONAL REGULATORY PROTEIN GABR"/>
    <property type="match status" value="1"/>
</dbReference>
<dbReference type="InterPro" id="IPR036388">
    <property type="entry name" value="WH-like_DNA-bd_sf"/>
</dbReference>
<dbReference type="InterPro" id="IPR051446">
    <property type="entry name" value="HTH_trans_reg/aminotransferase"/>
</dbReference>
<evidence type="ECO:0000256" key="4">
    <source>
        <dbReference type="ARBA" id="ARBA00023125"/>
    </source>
</evidence>
<evidence type="ECO:0000313" key="8">
    <source>
        <dbReference type="Proteomes" id="UP000014461"/>
    </source>
</evidence>
<dbReference type="AlphaFoldDB" id="R9PTT8"/>
<dbReference type="Gene3D" id="3.40.640.10">
    <property type="entry name" value="Type I PLP-dependent aspartate aminotransferase-like (Major domain)"/>
    <property type="match status" value="1"/>
</dbReference>
<dbReference type="GO" id="GO:0003677">
    <property type="term" value="F:DNA binding"/>
    <property type="evidence" value="ECO:0007669"/>
    <property type="project" value="UniProtKB-KW"/>
</dbReference>
<evidence type="ECO:0000256" key="2">
    <source>
        <dbReference type="ARBA" id="ARBA00022898"/>
    </source>
</evidence>
<evidence type="ECO:0000256" key="3">
    <source>
        <dbReference type="ARBA" id="ARBA00023015"/>
    </source>
</evidence>
<keyword evidence="8" id="KW-1185">Reference proteome</keyword>
<dbReference type="PANTHER" id="PTHR46577">
    <property type="entry name" value="HTH-TYPE TRANSCRIPTIONAL REGULATORY PROTEIN GABR"/>
    <property type="match status" value="1"/>
</dbReference>
<dbReference type="SUPFAM" id="SSF53383">
    <property type="entry name" value="PLP-dependent transferases"/>
    <property type="match status" value="1"/>
</dbReference>
<feature type="domain" description="HTH gntR-type" evidence="6">
    <location>
        <begin position="1"/>
        <end position="54"/>
    </location>
</feature>
<dbReference type="InterPro" id="IPR000524">
    <property type="entry name" value="Tscrpt_reg_HTH_GntR"/>
</dbReference>
<dbReference type="Pfam" id="PF00155">
    <property type="entry name" value="Aminotran_1_2"/>
    <property type="match status" value="1"/>
</dbReference>
<evidence type="ECO:0000256" key="5">
    <source>
        <dbReference type="ARBA" id="ARBA00023163"/>
    </source>
</evidence>
<dbReference type="InterPro" id="IPR015424">
    <property type="entry name" value="PyrdxlP-dep_Trfase"/>
</dbReference>